<reference evidence="8 9" key="1">
    <citation type="submission" date="2016-03" db="EMBL/GenBank/DDBJ databases">
        <authorList>
            <person name="Ploux O."/>
        </authorList>
    </citation>
    <scope>NUCLEOTIDE SEQUENCE [LARGE SCALE GENOMIC DNA]</scope>
    <source>
        <strain evidence="8 9">UAMH 11012</strain>
    </source>
</reference>
<dbReference type="PANTHER" id="PTHR47424">
    <property type="entry name" value="REGULATORY PROTEIN GAL4"/>
    <property type="match status" value="1"/>
</dbReference>
<dbReference type="GO" id="GO:0000981">
    <property type="term" value="F:DNA-binding transcription factor activity, RNA polymerase II-specific"/>
    <property type="evidence" value="ECO:0007669"/>
    <property type="project" value="InterPro"/>
</dbReference>
<dbReference type="PANTHER" id="PTHR47424:SF3">
    <property type="entry name" value="REGULATORY PROTEIN GAL4"/>
    <property type="match status" value="1"/>
</dbReference>
<dbReference type="PROSITE" id="PS50048">
    <property type="entry name" value="ZN2_CY6_FUNGAL_2"/>
    <property type="match status" value="1"/>
</dbReference>
<dbReference type="InterPro" id="IPR051127">
    <property type="entry name" value="Fungal_SecMet_Regulators"/>
</dbReference>
<dbReference type="GO" id="GO:0005634">
    <property type="term" value="C:nucleus"/>
    <property type="evidence" value="ECO:0007669"/>
    <property type="project" value="TreeGrafter"/>
</dbReference>
<feature type="compositionally biased region" description="Polar residues" evidence="6">
    <location>
        <begin position="38"/>
        <end position="55"/>
    </location>
</feature>
<dbReference type="PROSITE" id="PS00463">
    <property type="entry name" value="ZN2_CY6_FUNGAL_1"/>
    <property type="match status" value="1"/>
</dbReference>
<evidence type="ECO:0000256" key="5">
    <source>
        <dbReference type="ARBA" id="ARBA00023242"/>
    </source>
</evidence>
<dbReference type="OrthoDB" id="3364175at2759"/>
<dbReference type="SUPFAM" id="SSF57701">
    <property type="entry name" value="Zn2/Cys6 DNA-binding domain"/>
    <property type="match status" value="1"/>
</dbReference>
<dbReference type="Gene3D" id="4.10.240.10">
    <property type="entry name" value="Zn(2)-C6 fungal-type DNA-binding domain"/>
    <property type="match status" value="1"/>
</dbReference>
<evidence type="ECO:0000256" key="3">
    <source>
        <dbReference type="ARBA" id="ARBA00023125"/>
    </source>
</evidence>
<evidence type="ECO:0000256" key="6">
    <source>
        <dbReference type="SAM" id="MobiDB-lite"/>
    </source>
</evidence>
<name>A0A1L7WCA4_9HELO</name>
<dbReference type="Pfam" id="PF04082">
    <property type="entry name" value="Fungal_trans"/>
    <property type="match status" value="1"/>
</dbReference>
<feature type="region of interest" description="Disordered" evidence="6">
    <location>
        <begin position="38"/>
        <end position="75"/>
    </location>
</feature>
<keyword evidence="9" id="KW-1185">Reference proteome</keyword>
<dbReference type="InterPro" id="IPR007219">
    <property type="entry name" value="XnlR_reg_dom"/>
</dbReference>
<feature type="region of interest" description="Disordered" evidence="6">
    <location>
        <begin position="778"/>
        <end position="804"/>
    </location>
</feature>
<gene>
    <name evidence="8" type="ORF">PAC_00171</name>
</gene>
<evidence type="ECO:0000313" key="9">
    <source>
        <dbReference type="Proteomes" id="UP000184330"/>
    </source>
</evidence>
<dbReference type="InterPro" id="IPR001138">
    <property type="entry name" value="Zn2Cys6_DnaBD"/>
</dbReference>
<keyword evidence="1" id="KW-0479">Metal-binding</keyword>
<sequence>MPQSTSDAEAALSSDSLACAQLLRQLLTQLRATAGNKATTGNKRSWMSMNEGNESLSDDRPSSQQQAPGRDVQPQMVAITSTADAISRGPKKKTPRTRASLACHECRYRKVRCDGSKPVCGTCQARGRRYTCSYVRSAETEKKRDIFGYIDRLEENLLQSRQSQQDNEVSDMPEKDSGALLANKLNAAIYNGSHEDSHNNNQNDNHIDTDRDGPHDIRDGADAVDPISHDGRSRHPAAYIEELSALERAQVRHHRSFGSSSTINFMAQVQNLPAVADLSMSCQDENQSPSSISGYFNANLEEQRTKNPSMLTQCIGAGPTVSPSLMKQLLDVYFTRVHCIHPYLHRPTWQGKQRAEALINGVADPDTGDDSLCACMVNLVFALGALYCDNLPVDNALHISEKFFLKAKRAITIEQLETPSLELAQNLLLMTQYSMERCLHQRGHLHASLTYISLAIRVCQSLGLHQNSTKMISHVVREVTKRVWWGCVYFDLSLSIHFGQPSSISSHQYDTDLPLAVDDEIIFRDKILTQEPGTFPKTAFFVYGIQLAQVLESINREIYDAVGNRPSQFSVAIEKGDFTILKKLESALLDWRGSLPEELRVRNNGYDSLEDRNWISVDRQAITLYLRYQYALVLLYRPFLSYLLESLCQGQSTSMNSPMQRSFGSFWHTIMVHHADACVNVAVETINFVHACTNFEGASPSMFKGSTWGLTYIYSMISVLIAAKCCHLQDDLSPAVFYKAWDQVIDILRAYRASTQPTEIPFRFLESIDRRLFRATRDKTPPQTQTQLPSPVETAMSNGREAPGVVEPWDPLPSDWMTQTLSPSWDELGLHWLDSSQTFDRNGDL</sequence>
<dbReference type="CDD" id="cd12148">
    <property type="entry name" value="fungal_TF_MHR"/>
    <property type="match status" value="1"/>
</dbReference>
<dbReference type="CDD" id="cd00067">
    <property type="entry name" value="GAL4"/>
    <property type="match status" value="1"/>
</dbReference>
<feature type="compositionally biased region" description="Basic and acidic residues" evidence="6">
    <location>
        <begin position="205"/>
        <end position="232"/>
    </location>
</feature>
<dbReference type="GO" id="GO:0008270">
    <property type="term" value="F:zinc ion binding"/>
    <property type="evidence" value="ECO:0007669"/>
    <property type="project" value="InterPro"/>
</dbReference>
<organism evidence="8 9">
    <name type="scientific">Phialocephala subalpina</name>
    <dbReference type="NCBI Taxonomy" id="576137"/>
    <lineage>
        <taxon>Eukaryota</taxon>
        <taxon>Fungi</taxon>
        <taxon>Dikarya</taxon>
        <taxon>Ascomycota</taxon>
        <taxon>Pezizomycotina</taxon>
        <taxon>Leotiomycetes</taxon>
        <taxon>Helotiales</taxon>
        <taxon>Mollisiaceae</taxon>
        <taxon>Phialocephala</taxon>
        <taxon>Phialocephala fortinii species complex</taxon>
    </lineage>
</organism>
<dbReference type="InterPro" id="IPR036864">
    <property type="entry name" value="Zn2-C6_fun-type_DNA-bd_sf"/>
</dbReference>
<accession>A0A1L7WCA4</accession>
<keyword evidence="2" id="KW-0805">Transcription regulation</keyword>
<keyword evidence="4" id="KW-0804">Transcription</keyword>
<dbReference type="Proteomes" id="UP000184330">
    <property type="component" value="Unassembled WGS sequence"/>
</dbReference>
<evidence type="ECO:0000256" key="2">
    <source>
        <dbReference type="ARBA" id="ARBA00023015"/>
    </source>
</evidence>
<evidence type="ECO:0000256" key="4">
    <source>
        <dbReference type="ARBA" id="ARBA00023163"/>
    </source>
</evidence>
<dbReference type="GO" id="GO:0000978">
    <property type="term" value="F:RNA polymerase II cis-regulatory region sequence-specific DNA binding"/>
    <property type="evidence" value="ECO:0007669"/>
    <property type="project" value="TreeGrafter"/>
</dbReference>
<dbReference type="Pfam" id="PF00172">
    <property type="entry name" value="Zn_clus"/>
    <property type="match status" value="1"/>
</dbReference>
<keyword evidence="5" id="KW-0539">Nucleus</keyword>
<proteinExistence type="predicted"/>
<protein>
    <recommendedName>
        <fullName evidence="7">Zn(2)-C6 fungal-type domain-containing protein</fullName>
    </recommendedName>
</protein>
<dbReference type="AlphaFoldDB" id="A0A1L7WCA4"/>
<dbReference type="GO" id="GO:0006351">
    <property type="term" value="P:DNA-templated transcription"/>
    <property type="evidence" value="ECO:0007669"/>
    <property type="project" value="InterPro"/>
</dbReference>
<dbReference type="SMART" id="SM00066">
    <property type="entry name" value="GAL4"/>
    <property type="match status" value="1"/>
</dbReference>
<keyword evidence="3" id="KW-0238">DNA-binding</keyword>
<dbReference type="GO" id="GO:0000435">
    <property type="term" value="P:positive regulation of transcription from RNA polymerase II promoter by galactose"/>
    <property type="evidence" value="ECO:0007669"/>
    <property type="project" value="TreeGrafter"/>
</dbReference>
<feature type="region of interest" description="Disordered" evidence="6">
    <location>
        <begin position="191"/>
        <end position="232"/>
    </location>
</feature>
<dbReference type="EMBL" id="FJOG01000001">
    <property type="protein sequence ID" value="CZR50299.1"/>
    <property type="molecule type" value="Genomic_DNA"/>
</dbReference>
<dbReference type="SMART" id="SM00906">
    <property type="entry name" value="Fungal_trans"/>
    <property type="match status" value="1"/>
</dbReference>
<feature type="domain" description="Zn(2)-C6 fungal-type" evidence="7">
    <location>
        <begin position="102"/>
        <end position="134"/>
    </location>
</feature>
<evidence type="ECO:0000313" key="8">
    <source>
        <dbReference type="EMBL" id="CZR50299.1"/>
    </source>
</evidence>
<evidence type="ECO:0000256" key="1">
    <source>
        <dbReference type="ARBA" id="ARBA00022723"/>
    </source>
</evidence>
<evidence type="ECO:0000259" key="7">
    <source>
        <dbReference type="PROSITE" id="PS50048"/>
    </source>
</evidence>